<accession>A0A645B2R2</accession>
<keyword evidence="1" id="KW-0812">Transmembrane</keyword>
<reference evidence="2" key="1">
    <citation type="submission" date="2019-08" db="EMBL/GenBank/DDBJ databases">
        <authorList>
            <person name="Kucharzyk K."/>
            <person name="Murdoch R.W."/>
            <person name="Higgins S."/>
            <person name="Loffler F."/>
        </authorList>
    </citation>
    <scope>NUCLEOTIDE SEQUENCE</scope>
</reference>
<evidence type="ECO:0000313" key="2">
    <source>
        <dbReference type="EMBL" id="MPM59368.1"/>
    </source>
</evidence>
<dbReference type="AlphaFoldDB" id="A0A645B2R2"/>
<gene>
    <name evidence="2" type="ORF">SDC9_106208</name>
</gene>
<dbReference type="EMBL" id="VSSQ01017256">
    <property type="protein sequence ID" value="MPM59368.1"/>
    <property type="molecule type" value="Genomic_DNA"/>
</dbReference>
<proteinExistence type="predicted"/>
<feature type="transmembrane region" description="Helical" evidence="1">
    <location>
        <begin position="98"/>
        <end position="114"/>
    </location>
</feature>
<keyword evidence="1" id="KW-1133">Transmembrane helix</keyword>
<feature type="transmembrane region" description="Helical" evidence="1">
    <location>
        <begin position="6"/>
        <end position="24"/>
    </location>
</feature>
<name>A0A645B2R2_9ZZZZ</name>
<comment type="caution">
    <text evidence="2">The sequence shown here is derived from an EMBL/GenBank/DDBJ whole genome shotgun (WGS) entry which is preliminary data.</text>
</comment>
<keyword evidence="1" id="KW-0472">Membrane</keyword>
<evidence type="ECO:0000256" key="1">
    <source>
        <dbReference type="SAM" id="Phobius"/>
    </source>
</evidence>
<sequence length="157" mass="18543">MCYHYSAYLLLINCYISSRLMIFNKMHRIIAQKRPNSPYIFDYYRLYTNILLYTYKNANKYTLIVPLDQCIRTMASNFCQHVQTGMHKPKWSLSKRRICFHILSRILIILIFHVKPQNTDTKTVYFLHFSSNIIIINHVVAGRKCPDSAVGRIGALY</sequence>
<organism evidence="2">
    <name type="scientific">bioreactor metagenome</name>
    <dbReference type="NCBI Taxonomy" id="1076179"/>
    <lineage>
        <taxon>unclassified sequences</taxon>
        <taxon>metagenomes</taxon>
        <taxon>ecological metagenomes</taxon>
    </lineage>
</organism>
<protein>
    <submittedName>
        <fullName evidence="2">Uncharacterized protein</fullName>
    </submittedName>
</protein>